<evidence type="ECO:0000313" key="4">
    <source>
        <dbReference type="Proteomes" id="UP001162891"/>
    </source>
</evidence>
<feature type="region of interest" description="Disordered" evidence="1">
    <location>
        <begin position="102"/>
        <end position="122"/>
    </location>
</feature>
<evidence type="ECO:0000256" key="2">
    <source>
        <dbReference type="SAM" id="Phobius"/>
    </source>
</evidence>
<accession>A0ABM7WUW6</accession>
<dbReference type="EMBL" id="AP025591">
    <property type="protein sequence ID" value="BDG03293.1"/>
    <property type="molecule type" value="Genomic_DNA"/>
</dbReference>
<keyword evidence="2" id="KW-0472">Membrane</keyword>
<feature type="transmembrane region" description="Helical" evidence="2">
    <location>
        <begin position="79"/>
        <end position="99"/>
    </location>
</feature>
<protein>
    <recommendedName>
        <fullName evidence="5">Integral membrane protein</fullName>
    </recommendedName>
</protein>
<keyword evidence="2" id="KW-0812">Transmembrane</keyword>
<evidence type="ECO:0008006" key="5">
    <source>
        <dbReference type="Google" id="ProtNLM"/>
    </source>
</evidence>
<keyword evidence="2" id="KW-1133">Transmembrane helix</keyword>
<feature type="transmembrane region" description="Helical" evidence="2">
    <location>
        <begin position="6"/>
        <end position="33"/>
    </location>
</feature>
<keyword evidence="4" id="KW-1185">Reference proteome</keyword>
<proteinExistence type="predicted"/>
<reference evidence="4" key="1">
    <citation type="journal article" date="2022" name="Int. J. Syst. Evol. Microbiol.">
        <title>Anaeromyxobacter oryzae sp. nov., Anaeromyxobacter diazotrophicus sp. nov. and Anaeromyxobacter paludicola sp. nov., isolated from paddy soils.</title>
        <authorList>
            <person name="Itoh H."/>
            <person name="Xu Z."/>
            <person name="Mise K."/>
            <person name="Masuda Y."/>
            <person name="Ushijima N."/>
            <person name="Hayakawa C."/>
            <person name="Shiratori Y."/>
            <person name="Senoo K."/>
        </authorList>
    </citation>
    <scope>NUCLEOTIDE SEQUENCE [LARGE SCALE GENOMIC DNA]</scope>
    <source>
        <strain evidence="4">Red232</strain>
    </source>
</reference>
<evidence type="ECO:0000256" key="1">
    <source>
        <dbReference type="SAM" id="MobiDB-lite"/>
    </source>
</evidence>
<dbReference type="RefSeq" id="WP_248361175.1">
    <property type="nucleotide sequence ID" value="NZ_AP025591.1"/>
</dbReference>
<feature type="transmembrane region" description="Helical" evidence="2">
    <location>
        <begin position="45"/>
        <end position="67"/>
    </location>
</feature>
<evidence type="ECO:0000313" key="3">
    <source>
        <dbReference type="EMBL" id="BDG03293.1"/>
    </source>
</evidence>
<dbReference type="Proteomes" id="UP001162891">
    <property type="component" value="Chromosome"/>
</dbReference>
<sequence length="122" mass="12009">MSVYDFAGLAGGLGGAALFLAGVLVAIFAALRLAVAGRRPGKGRVARGLAAGGGVLAAEGAALFWVAELAPFRRAVDHVTGPLAGVALVLGAVVTWRVARRRPAPAPAEETAASGGPTAAAR</sequence>
<gene>
    <name evidence="3" type="ORF">AMOR_22890</name>
</gene>
<organism evidence="3 4">
    <name type="scientific">Anaeromyxobacter oryzae</name>
    <dbReference type="NCBI Taxonomy" id="2918170"/>
    <lineage>
        <taxon>Bacteria</taxon>
        <taxon>Pseudomonadati</taxon>
        <taxon>Myxococcota</taxon>
        <taxon>Myxococcia</taxon>
        <taxon>Myxococcales</taxon>
        <taxon>Cystobacterineae</taxon>
        <taxon>Anaeromyxobacteraceae</taxon>
        <taxon>Anaeromyxobacter</taxon>
    </lineage>
</organism>
<name>A0ABM7WUW6_9BACT</name>